<feature type="domain" description="SLH" evidence="3">
    <location>
        <begin position="613"/>
        <end position="668"/>
    </location>
</feature>
<evidence type="ECO:0000313" key="4">
    <source>
        <dbReference type="EMBL" id="MCC2210631.1"/>
    </source>
</evidence>
<feature type="domain" description="SLH" evidence="3">
    <location>
        <begin position="502"/>
        <end position="563"/>
    </location>
</feature>
<dbReference type="PROSITE" id="PS51272">
    <property type="entry name" value="SLH"/>
    <property type="match status" value="2"/>
</dbReference>
<proteinExistence type="predicted"/>
<sequence>MKKLLAVASALALTVSAVSPAVLAAETLATQQTETSARENMQKILESVKQRVEIPSECSEFSSRTEEQYGEKIYNFTWNEKDGNKSVNITCTADGVITNYSILGFKSDDKNNTPNLPKISESDAKKTAENFLKQINPDFPYEIKIYGSNGSIFGNGYTFYIKTYVNGVLFTNGNGSVNIDGTDGYVMGFDLGYIQADFPSINNAISVDEAKKAYSDKLGLELVYRTYVDEDGNVLAYPVYTQEYDYDKYINALTGDAVDVTNYRYFIGNKSESANDAAADGGLTEQEIKELDNIEGLISRTALENKLKSNKLLSIPKNINTDSISLYKNYDDEYTYAVSMSNDKCNIYTSVDAKTGEIKYYSRWGEDDSEVKNNDDSALKTLAGDKAKEYKYDENSHQYIRYVNGIKVTGDYANVTTNNGVLTDFRMNYTDTEFPSIENAMSKEDAENILFDVKDYSIVYMQNYTDNTREIIPVYTIDTENINPFTGKFVDYQNKEITENASSKLEYSDIDGHYAEKYIKELAYYGIGFEGGEFKPDEKITQKDFLALLMSINGNDIIVLKNNLEQANWVYRNSTQNSIISEDERDDEAAVTREEAAVYMIRAIGAENYAKYNDIYVTPFNDVTENKGYIALLSAMGVLSGDGNGNFNPNREMTRAESIIMIYNYLTR</sequence>
<keyword evidence="2" id="KW-0732">Signal</keyword>
<keyword evidence="1" id="KW-0677">Repeat</keyword>
<protein>
    <submittedName>
        <fullName evidence="4">S-layer homology domain-containing protein</fullName>
    </submittedName>
</protein>
<dbReference type="EMBL" id="JAJEQM010000008">
    <property type="protein sequence ID" value="MCC2210631.1"/>
    <property type="molecule type" value="Genomic_DNA"/>
</dbReference>
<dbReference type="RefSeq" id="WP_308456425.1">
    <property type="nucleotide sequence ID" value="NZ_JAJEQM010000008.1"/>
</dbReference>
<gene>
    <name evidence="4" type="ORF">LKE05_07495</name>
</gene>
<dbReference type="InterPro" id="IPR001119">
    <property type="entry name" value="SLH_dom"/>
</dbReference>
<evidence type="ECO:0000256" key="1">
    <source>
        <dbReference type="ARBA" id="ARBA00022737"/>
    </source>
</evidence>
<evidence type="ECO:0000313" key="5">
    <source>
        <dbReference type="Proteomes" id="UP001198242"/>
    </source>
</evidence>
<reference evidence="4 5" key="1">
    <citation type="submission" date="2021-10" db="EMBL/GenBank/DDBJ databases">
        <title>Anaerobic single-cell dispensing facilitates the cultivation of human gut bacteria.</title>
        <authorList>
            <person name="Afrizal A."/>
        </authorList>
    </citation>
    <scope>NUCLEOTIDE SEQUENCE [LARGE SCALE GENOMIC DNA]</scope>
    <source>
        <strain evidence="4 5">CLA-AA-H232</strain>
    </source>
</reference>
<dbReference type="AlphaFoldDB" id="A0AAE3DYC3"/>
<dbReference type="Proteomes" id="UP001198242">
    <property type="component" value="Unassembled WGS sequence"/>
</dbReference>
<dbReference type="InterPro" id="IPR032599">
    <property type="entry name" value="YcdB/YcdC_rep_domain"/>
</dbReference>
<accession>A0AAE3DYC3</accession>
<comment type="caution">
    <text evidence="4">The sequence shown here is derived from an EMBL/GenBank/DDBJ whole genome shotgun (WGS) entry which is preliminary data.</text>
</comment>
<keyword evidence="5" id="KW-1185">Reference proteome</keyword>
<feature type="chain" id="PRO_5042056208" evidence="2">
    <location>
        <begin position="25"/>
        <end position="668"/>
    </location>
</feature>
<organism evidence="4 5">
    <name type="scientific">Hominilimicola fabiformis</name>
    <dbReference type="NCBI Taxonomy" id="2885356"/>
    <lineage>
        <taxon>Bacteria</taxon>
        <taxon>Bacillati</taxon>
        <taxon>Bacillota</taxon>
        <taxon>Clostridia</taxon>
        <taxon>Eubacteriales</taxon>
        <taxon>Oscillospiraceae</taxon>
        <taxon>Hominilimicola</taxon>
    </lineage>
</organism>
<name>A0AAE3DYC3_9FIRM</name>
<dbReference type="Pfam" id="PF00395">
    <property type="entry name" value="SLH"/>
    <property type="match status" value="2"/>
</dbReference>
<evidence type="ECO:0000256" key="2">
    <source>
        <dbReference type="SAM" id="SignalP"/>
    </source>
</evidence>
<dbReference type="Pfam" id="PF16244">
    <property type="entry name" value="DUF4901"/>
    <property type="match status" value="1"/>
</dbReference>
<feature type="signal peptide" evidence="2">
    <location>
        <begin position="1"/>
        <end position="24"/>
    </location>
</feature>
<evidence type="ECO:0000259" key="3">
    <source>
        <dbReference type="PROSITE" id="PS51272"/>
    </source>
</evidence>